<feature type="compositionally biased region" description="Basic and acidic residues" evidence="2">
    <location>
        <begin position="421"/>
        <end position="438"/>
    </location>
</feature>
<dbReference type="InterPro" id="IPR036703">
    <property type="entry name" value="MOB_kinase_act_sf"/>
</dbReference>
<name>A0A9P7UNE8_9AGAR</name>
<feature type="compositionally biased region" description="Basic and acidic residues" evidence="2">
    <location>
        <begin position="631"/>
        <end position="645"/>
    </location>
</feature>
<feature type="compositionally biased region" description="Low complexity" evidence="2">
    <location>
        <begin position="385"/>
        <end position="394"/>
    </location>
</feature>
<feature type="compositionally biased region" description="Low complexity" evidence="2">
    <location>
        <begin position="288"/>
        <end position="303"/>
    </location>
</feature>
<feature type="binding site" evidence="1">
    <location>
        <position position="206"/>
    </location>
    <ligand>
        <name>Zn(2+)</name>
        <dbReference type="ChEBI" id="CHEBI:29105"/>
    </ligand>
</feature>
<dbReference type="EMBL" id="CM032190">
    <property type="protein sequence ID" value="KAG7086851.1"/>
    <property type="molecule type" value="Genomic_DNA"/>
</dbReference>
<evidence type="ECO:0000256" key="2">
    <source>
        <dbReference type="SAM" id="MobiDB-lite"/>
    </source>
</evidence>
<dbReference type="InterPro" id="IPR005301">
    <property type="entry name" value="MOB_kinase_act_fam"/>
</dbReference>
<dbReference type="OrthoDB" id="10262609at2759"/>
<keyword evidence="4" id="KW-1185">Reference proteome</keyword>
<evidence type="ECO:0008006" key="5">
    <source>
        <dbReference type="Google" id="ProtNLM"/>
    </source>
</evidence>
<dbReference type="Proteomes" id="UP001049176">
    <property type="component" value="Chromosome 10"/>
</dbReference>
<feature type="region of interest" description="Disordered" evidence="2">
    <location>
        <begin position="288"/>
        <end position="645"/>
    </location>
</feature>
<keyword evidence="1" id="KW-0862">Zinc</keyword>
<dbReference type="AlphaFoldDB" id="A0A9P7UNE8"/>
<dbReference type="KEGG" id="more:E1B28_002772"/>
<feature type="region of interest" description="Disordered" evidence="2">
    <location>
        <begin position="53"/>
        <end position="92"/>
    </location>
</feature>
<dbReference type="GeneID" id="66071848"/>
<reference evidence="3" key="1">
    <citation type="journal article" date="2021" name="Genome Biol. Evol.">
        <title>The assembled and annotated genome of the fairy-ring fungus Marasmius oreades.</title>
        <authorList>
            <person name="Hiltunen M."/>
            <person name="Ament-Velasquez S.L."/>
            <person name="Johannesson H."/>
        </authorList>
    </citation>
    <scope>NUCLEOTIDE SEQUENCE</scope>
    <source>
        <strain evidence="3">03SP1</strain>
    </source>
</reference>
<evidence type="ECO:0000256" key="1">
    <source>
        <dbReference type="PIRSR" id="PIRSR605301-1"/>
    </source>
</evidence>
<dbReference type="PANTHER" id="PTHR22599">
    <property type="entry name" value="MPS ONE BINDER KINASE ACTIVATOR-LIKE MOB"/>
    <property type="match status" value="1"/>
</dbReference>
<feature type="compositionally biased region" description="Low complexity" evidence="2">
    <location>
        <begin position="515"/>
        <end position="524"/>
    </location>
</feature>
<feature type="binding site" evidence="1">
    <location>
        <position position="127"/>
    </location>
    <ligand>
        <name>Zn(2+)</name>
        <dbReference type="ChEBI" id="CHEBI:29105"/>
    </ligand>
</feature>
<feature type="binding site" evidence="1">
    <location>
        <position position="132"/>
    </location>
    <ligand>
        <name>Zn(2+)</name>
        <dbReference type="ChEBI" id="CHEBI:29105"/>
    </ligand>
</feature>
<sequence>MQRPLRGSRISSFYPVKSLPQLSSLDSAFQLQEYISLLIRLDVHDVERIIEVPGKKGKEESSSSDSNAKDSKPSEEQKAEDGSKLAEDKEGKEKDTAVDEYCWIYEHLRRLAQDLTHPLITMLQQECNRSTCPEMKAGEWLYLCVAHGNDGAMEQCCAIDYILHTIDSATALLNSPRAFPSRLSIPHTSHRHFSSLARRLGRVFAHAYYHHREVFEQAEAESSLYRRFLRLTERFGLVPREFLVIPGSGEPNTYETRGESTEDVAGGKMILGKEVPYEQAYPTWSRVSPQSFSESHELSSPSHHQQEHATSLDSPLDPDTSFSSVGPPGLSTSSGNNSPSPPGSGFARTGRSRTDTMVLHAKEDKEPPVTSTTSGNESSDRSSESKSSSSLSAPVPEPQSVPPASPSSPQSLEPTEPTEQVEVKEVKEEDESTKKEDSPSTLVESSSTVESSDVQIPSQVEAAGEVKQNEEVEVTPSSSTALRSSEEQVESEIASSDVPVEAKLSEVPVVNSDSGAEAEGTTGELEPPADADPVAETLEETKEVVEKVEEEKAEDVASTEETRTESEGGDAETEAPPRVQKEEELGPVESSEVEEQADTNPPVEPAKVDEEVDSTATKPEAETSTVVQPVEVKEVGEEEKGKEGS</sequence>
<organism evidence="3 4">
    <name type="scientific">Marasmius oreades</name>
    <name type="common">fairy-ring Marasmius</name>
    <dbReference type="NCBI Taxonomy" id="181124"/>
    <lineage>
        <taxon>Eukaryota</taxon>
        <taxon>Fungi</taxon>
        <taxon>Dikarya</taxon>
        <taxon>Basidiomycota</taxon>
        <taxon>Agaricomycotina</taxon>
        <taxon>Agaricomycetes</taxon>
        <taxon>Agaricomycetidae</taxon>
        <taxon>Agaricales</taxon>
        <taxon>Marasmiineae</taxon>
        <taxon>Marasmiaceae</taxon>
        <taxon>Marasmius</taxon>
    </lineage>
</organism>
<feature type="compositionally biased region" description="Low complexity" evidence="2">
    <location>
        <begin position="326"/>
        <end position="338"/>
    </location>
</feature>
<dbReference type="SUPFAM" id="SSF101152">
    <property type="entry name" value="Mob1/phocein"/>
    <property type="match status" value="1"/>
</dbReference>
<comment type="caution">
    <text evidence="3">The sequence shown here is derived from an EMBL/GenBank/DDBJ whole genome shotgun (WGS) entry which is preliminary data.</text>
</comment>
<proteinExistence type="predicted"/>
<feature type="compositionally biased region" description="Basic and acidic residues" evidence="2">
    <location>
        <begin position="539"/>
        <end position="550"/>
    </location>
</feature>
<dbReference type="Gene3D" id="1.20.140.30">
    <property type="entry name" value="MOB kinase activator"/>
    <property type="match status" value="1"/>
</dbReference>
<dbReference type="RefSeq" id="XP_043003322.1">
    <property type="nucleotide sequence ID" value="XM_043159717.1"/>
</dbReference>
<dbReference type="Pfam" id="PF03637">
    <property type="entry name" value="Mob1_phocein"/>
    <property type="match status" value="1"/>
</dbReference>
<feature type="compositionally biased region" description="Pro residues" evidence="2">
    <location>
        <begin position="395"/>
        <end position="406"/>
    </location>
</feature>
<feature type="compositionally biased region" description="Low complexity" evidence="2">
    <location>
        <begin position="407"/>
        <end position="420"/>
    </location>
</feature>
<protein>
    <recommendedName>
        <fullName evidence="5">Mob1/phocein</fullName>
    </recommendedName>
</protein>
<evidence type="ECO:0000313" key="4">
    <source>
        <dbReference type="Proteomes" id="UP001049176"/>
    </source>
</evidence>
<feature type="compositionally biased region" description="Polar residues" evidence="2">
    <location>
        <begin position="614"/>
        <end position="627"/>
    </location>
</feature>
<dbReference type="SMART" id="SM01388">
    <property type="entry name" value="Mob1_phocein"/>
    <property type="match status" value="1"/>
</dbReference>
<evidence type="ECO:0000313" key="3">
    <source>
        <dbReference type="EMBL" id="KAG7086851.1"/>
    </source>
</evidence>
<feature type="compositionally biased region" description="Low complexity" evidence="2">
    <location>
        <begin position="439"/>
        <end position="454"/>
    </location>
</feature>
<gene>
    <name evidence="3" type="ORF">E1B28_002772</name>
</gene>
<accession>A0A9P7UNE8</accession>
<keyword evidence="1" id="KW-0479">Metal-binding</keyword>
<feature type="binding site" evidence="1">
    <location>
        <position position="211"/>
    </location>
    <ligand>
        <name>Zn(2+)</name>
        <dbReference type="ChEBI" id="CHEBI:29105"/>
    </ligand>
</feature>